<dbReference type="Pfam" id="PF04024">
    <property type="entry name" value="PspC"/>
    <property type="match status" value="1"/>
</dbReference>
<dbReference type="PANTHER" id="PTHR33885">
    <property type="entry name" value="PHAGE SHOCK PROTEIN C"/>
    <property type="match status" value="1"/>
</dbReference>
<evidence type="ECO:0000256" key="3">
    <source>
        <dbReference type="ARBA" id="ARBA00022692"/>
    </source>
</evidence>
<keyword evidence="9" id="KW-1185">Reference proteome</keyword>
<comment type="caution">
    <text evidence="8">The sequence shown here is derived from an EMBL/GenBank/DDBJ whole genome shotgun (WGS) entry which is preliminary data.</text>
</comment>
<keyword evidence="5 6" id="KW-0472">Membrane</keyword>
<dbReference type="Proteomes" id="UP000282656">
    <property type="component" value="Unassembled WGS sequence"/>
</dbReference>
<dbReference type="AlphaFoldDB" id="A0A3A8QSF1"/>
<dbReference type="PANTHER" id="PTHR33885:SF3">
    <property type="entry name" value="PHAGE SHOCK PROTEIN C"/>
    <property type="match status" value="1"/>
</dbReference>
<organism evidence="8 9">
    <name type="scientific">Corallococcus interemptor</name>
    <dbReference type="NCBI Taxonomy" id="2316720"/>
    <lineage>
        <taxon>Bacteria</taxon>
        <taxon>Pseudomonadati</taxon>
        <taxon>Myxococcota</taxon>
        <taxon>Myxococcia</taxon>
        <taxon>Myxococcales</taxon>
        <taxon>Cystobacterineae</taxon>
        <taxon>Myxococcaceae</taxon>
        <taxon>Corallococcus</taxon>
    </lineage>
</organism>
<evidence type="ECO:0000256" key="5">
    <source>
        <dbReference type="ARBA" id="ARBA00023136"/>
    </source>
</evidence>
<name>A0A3A8QSF1_9BACT</name>
<evidence type="ECO:0000256" key="2">
    <source>
        <dbReference type="ARBA" id="ARBA00022475"/>
    </source>
</evidence>
<reference evidence="9" key="1">
    <citation type="submission" date="2018-09" db="EMBL/GenBank/DDBJ databases">
        <authorList>
            <person name="Livingstone P.G."/>
            <person name="Whitworth D.E."/>
        </authorList>
    </citation>
    <scope>NUCLEOTIDE SEQUENCE [LARGE SCALE GENOMIC DNA]</scope>
    <source>
        <strain evidence="9">AB047A</strain>
    </source>
</reference>
<protein>
    <submittedName>
        <fullName evidence="8">PspC domain-containing protein</fullName>
    </submittedName>
</protein>
<evidence type="ECO:0000256" key="6">
    <source>
        <dbReference type="SAM" id="Phobius"/>
    </source>
</evidence>
<feature type="domain" description="Phage shock protein PspC N-terminal" evidence="7">
    <location>
        <begin position="35"/>
        <end position="85"/>
    </location>
</feature>
<dbReference type="RefSeq" id="WP_120547963.1">
    <property type="nucleotide sequence ID" value="NZ_RAWM01000013.1"/>
</dbReference>
<dbReference type="GO" id="GO:0005886">
    <property type="term" value="C:plasma membrane"/>
    <property type="evidence" value="ECO:0007669"/>
    <property type="project" value="UniProtKB-SubCell"/>
</dbReference>
<evidence type="ECO:0000256" key="1">
    <source>
        <dbReference type="ARBA" id="ARBA00004162"/>
    </source>
</evidence>
<keyword evidence="2" id="KW-1003">Cell membrane</keyword>
<dbReference type="OrthoDB" id="5519632at2"/>
<comment type="subcellular location">
    <subcellularLocation>
        <location evidence="1">Cell membrane</location>
        <topology evidence="1">Single-pass membrane protein</topology>
    </subcellularLocation>
</comment>
<evidence type="ECO:0000313" key="9">
    <source>
        <dbReference type="Proteomes" id="UP000282656"/>
    </source>
</evidence>
<dbReference type="InterPro" id="IPR007168">
    <property type="entry name" value="Phageshock_PspC_N"/>
</dbReference>
<keyword evidence="3 6" id="KW-0812">Transmembrane</keyword>
<keyword evidence="4 6" id="KW-1133">Transmembrane helix</keyword>
<dbReference type="EMBL" id="RAWM01000013">
    <property type="protein sequence ID" value="RKH71709.1"/>
    <property type="molecule type" value="Genomic_DNA"/>
</dbReference>
<proteinExistence type="predicted"/>
<evidence type="ECO:0000259" key="7">
    <source>
        <dbReference type="Pfam" id="PF04024"/>
    </source>
</evidence>
<evidence type="ECO:0000313" key="8">
    <source>
        <dbReference type="EMBL" id="RKH71709.1"/>
    </source>
</evidence>
<feature type="transmembrane region" description="Helical" evidence="6">
    <location>
        <begin position="59"/>
        <end position="83"/>
    </location>
</feature>
<accession>A0A3A8QSF1</accession>
<dbReference type="InterPro" id="IPR052027">
    <property type="entry name" value="PspC"/>
</dbReference>
<gene>
    <name evidence="8" type="ORF">D7X96_07215</name>
</gene>
<evidence type="ECO:0000256" key="4">
    <source>
        <dbReference type="ARBA" id="ARBA00022989"/>
    </source>
</evidence>
<sequence length="119" mass="13146">MDVTTRCRACSRELSGEALRCPHCRKRTVPMHRGEGRALLGVCSALARELDVDVSLVRVAFVLMLFASAGMSAALYLLLWAFIPAKAYGRAPLQGTLDWVSKVANTPVDDDSPRWEKRV</sequence>